<dbReference type="Gene3D" id="1.25.40.10">
    <property type="entry name" value="Tetratricopeptide repeat domain"/>
    <property type="match status" value="2"/>
</dbReference>
<name>A0ABX6F3S1_KLUMA</name>
<evidence type="ECO:0000256" key="1">
    <source>
        <dbReference type="ARBA" id="ARBA00007626"/>
    </source>
</evidence>
<organism evidence="4 5">
    <name type="scientific">Kluyveromyces marxianus</name>
    <name type="common">Yeast</name>
    <name type="synonym">Candida kefyr</name>
    <dbReference type="NCBI Taxonomy" id="4911"/>
    <lineage>
        <taxon>Eukaryota</taxon>
        <taxon>Fungi</taxon>
        <taxon>Dikarya</taxon>
        <taxon>Ascomycota</taxon>
        <taxon>Saccharomycotina</taxon>
        <taxon>Saccharomycetes</taxon>
        <taxon>Saccharomycetales</taxon>
        <taxon>Saccharomycetaceae</taxon>
        <taxon>Kluyveromyces</taxon>
    </lineage>
</organism>
<reference evidence="4 5" key="2">
    <citation type="submission" date="2019-11" db="EMBL/GenBank/DDBJ databases">
        <authorList>
            <person name="Lu H."/>
        </authorList>
    </citation>
    <scope>NUCLEOTIDE SEQUENCE [LARGE SCALE GENOMIC DNA]</scope>
    <source>
        <strain evidence="4 5">FIM1</strain>
    </source>
</reference>
<dbReference type="PANTHER" id="PTHR46128:SF329">
    <property type="entry name" value="MITOCHONDRIAL GROUP I INTRON SPLICING FACTOR DMR1"/>
    <property type="match status" value="1"/>
</dbReference>
<dbReference type="InterPro" id="IPR050872">
    <property type="entry name" value="PPR_P_subfamily"/>
</dbReference>
<dbReference type="Proteomes" id="UP000422736">
    <property type="component" value="Chromosome 7"/>
</dbReference>
<gene>
    <name evidence="4" type="primary">PET309</name>
    <name evidence="4" type="ORF">FIM1_4353</name>
</gene>
<comment type="similarity">
    <text evidence="1">Belongs to the PPR family. P subfamily.</text>
</comment>
<dbReference type="InterPro" id="IPR011990">
    <property type="entry name" value="TPR-like_helical_dom_sf"/>
</dbReference>
<evidence type="ECO:0000313" key="4">
    <source>
        <dbReference type="EMBL" id="QGN18037.1"/>
    </source>
</evidence>
<evidence type="ECO:0000259" key="3">
    <source>
        <dbReference type="Pfam" id="PF17177"/>
    </source>
</evidence>
<evidence type="ECO:0000313" key="5">
    <source>
        <dbReference type="Proteomes" id="UP000422736"/>
    </source>
</evidence>
<dbReference type="Pfam" id="PF17177">
    <property type="entry name" value="PPR_long"/>
    <property type="match status" value="1"/>
</dbReference>
<keyword evidence="2" id="KW-0677">Repeat</keyword>
<dbReference type="EMBL" id="CP015061">
    <property type="protein sequence ID" value="QGN18037.1"/>
    <property type="molecule type" value="Genomic_DNA"/>
</dbReference>
<sequence>MHRVGALIGNQWVRRFSSNSICSARNPWLLKQPFDRLSKLMPSVPHHVLEVVHNSNGEIPLNDEQRTTMLNYLTSQKTTMTGFDKSIFLKYLSGKKEYDVVVAMGQHHLFDGEGNYYSECAITHLIYYYDALIRTGQVEKLATEASKFISQFSINRQGSTVYVINYIFSLLFKFNSPETALYIWTKLVRVYYGHNELTNINIHWPFLSRLFYFFKANEESHRCLTHLLKRIEIEDSKIQASQLASTLITFFAHVRWFGEVNRIWQWKVDRNLPIIASDLTAAMRSRCHFKDWDEVIRLHNTYSLAHDDYNQFDYVLVALAKKQDWEKLKTQFDMLFGIGELPTVNHYGVIMYALSLHGELDLVERLHGQLLRRNMSPNYAVLLSIINAHYKAGDNNGAIREFALFKRYNIRPTSKTYLLMLKAYKKMGSLDSCFRILKTMSAEDVPIYETHFNIIIDLCDRYNNYPVAEELFNVMISDYSIQPTGMTVSTLARVFLHSNRHEKALKLLEKYESPKLSDNYKILQMKIAYFDHIGKPEKAEDLIRLYIQQKYQANYNFYLILLKHLVCFRRDYSSAEKVLSELLKSKSQQSSPNHFNILLEEYDRVGNVEGSLSIISKLVDNGITMNSKTLYFLVKSRFNLHRKRGESYENLIPWLEEVLDNIAKKKLNFNSPSIHPSVITWPMNFLSRKDDPSRAVDIFAKYVKTFYPFSKEYNEKLVVLRALMVFSAESERWDDFDELFERYKKRVKFYQTQSSAVVRNSNLKSAFVGLFKYQIQRLCDRNEIPLLPGLIHEIEDLGCILSNSEWNEAIWKMIRRHSTFDFAMKKLNGVFISGYTWIHRARNLKKQEKLGLSRGNTSSELSQISNKKVHLFLSSDKYELVMAQIDKHLRFDPDSLETELKRLITEYPYVMKQYLRKPRTRVTNWELIEEKHFSFLQKLRHSHEIIPVEEF</sequence>
<proteinExistence type="inferred from homology"/>
<dbReference type="InterPro" id="IPR033443">
    <property type="entry name" value="PROP1-like_PPR_dom"/>
</dbReference>
<dbReference type="PANTHER" id="PTHR46128">
    <property type="entry name" value="MITOCHONDRIAL GROUP I INTRON SPLICING FACTOR CCM1"/>
    <property type="match status" value="1"/>
</dbReference>
<protein>
    <submittedName>
        <fullName evidence="4">Pentatricopeptide repeat-containing protein PET309</fullName>
    </submittedName>
</protein>
<feature type="domain" description="PROP1-like PPR" evidence="3">
    <location>
        <begin position="362"/>
        <end position="459"/>
    </location>
</feature>
<evidence type="ECO:0000256" key="2">
    <source>
        <dbReference type="ARBA" id="ARBA00022737"/>
    </source>
</evidence>
<keyword evidence="5" id="KW-1185">Reference proteome</keyword>
<accession>A0ABX6F3S1</accession>
<reference evidence="4 5" key="1">
    <citation type="submission" date="2016-03" db="EMBL/GenBank/DDBJ databases">
        <title>How can Kluyveromyces marxianus grow so fast - potential evolutionary course in Saccharomyces Complex revealed by comparative genomics.</title>
        <authorList>
            <person name="Mo W."/>
            <person name="Lu W."/>
            <person name="Yang X."/>
            <person name="Qi J."/>
            <person name="Lv H."/>
        </authorList>
    </citation>
    <scope>NUCLEOTIDE SEQUENCE [LARGE SCALE GENOMIC DNA]</scope>
    <source>
        <strain evidence="4 5">FIM1</strain>
    </source>
</reference>